<dbReference type="EMBL" id="QGDO01000001">
    <property type="protein sequence ID" value="PWJ43902.1"/>
    <property type="molecule type" value="Genomic_DNA"/>
</dbReference>
<dbReference type="Gene3D" id="3.40.50.1240">
    <property type="entry name" value="Phosphoglycerate mutase-like"/>
    <property type="match status" value="1"/>
</dbReference>
<evidence type="ECO:0000313" key="3">
    <source>
        <dbReference type="Proteomes" id="UP000245535"/>
    </source>
</evidence>
<dbReference type="CDD" id="cd07067">
    <property type="entry name" value="HP_PGM_like"/>
    <property type="match status" value="1"/>
</dbReference>
<dbReference type="GO" id="GO:0016787">
    <property type="term" value="F:hydrolase activity"/>
    <property type="evidence" value="ECO:0007669"/>
    <property type="project" value="UniProtKB-KW"/>
</dbReference>
<dbReference type="RefSeq" id="WP_109615430.1">
    <property type="nucleotide sequence ID" value="NZ_QGDO01000001.1"/>
</dbReference>
<dbReference type="SMART" id="SM00855">
    <property type="entry name" value="PGAM"/>
    <property type="match status" value="1"/>
</dbReference>
<protein>
    <submittedName>
        <fullName evidence="2">Phosphohistidine phosphatase</fullName>
    </submittedName>
</protein>
<dbReference type="SUPFAM" id="SSF53254">
    <property type="entry name" value="Phosphoglycerate mutase-like"/>
    <property type="match status" value="1"/>
</dbReference>
<dbReference type="Pfam" id="PF00300">
    <property type="entry name" value="His_Phos_1"/>
    <property type="match status" value="1"/>
</dbReference>
<keyword evidence="3" id="KW-1185">Reference proteome</keyword>
<organism evidence="2 3">
    <name type="scientific">Sediminitomix flava</name>
    <dbReference type="NCBI Taxonomy" id="379075"/>
    <lineage>
        <taxon>Bacteria</taxon>
        <taxon>Pseudomonadati</taxon>
        <taxon>Bacteroidota</taxon>
        <taxon>Cytophagia</taxon>
        <taxon>Cytophagales</taxon>
        <taxon>Flammeovirgaceae</taxon>
        <taxon>Sediminitomix</taxon>
    </lineage>
</organism>
<dbReference type="PANTHER" id="PTHR20935">
    <property type="entry name" value="PHOSPHOGLYCERATE MUTASE-RELATED"/>
    <property type="match status" value="1"/>
</dbReference>
<dbReference type="InterPro" id="IPR029033">
    <property type="entry name" value="His_PPase_superfam"/>
</dbReference>
<gene>
    <name evidence="2" type="ORF">BC781_101252</name>
</gene>
<proteinExistence type="predicted"/>
<dbReference type="OrthoDB" id="9810154at2"/>
<sequence>MKQIVLIRHAEAENSYLGGSDFDRDLTTEGITHAIQLGRELNTEGLEVDKLIFSTAQRTKETTRYISELLNLSEEKLEEAPSIYNASVGQLYEMIQGLDNTMNSVVLVGHNPAISYLAEYLTEEFYSFVPASAVAIELDVEEWNHIVKGFGTIKFTKRM</sequence>
<evidence type="ECO:0000256" key="1">
    <source>
        <dbReference type="ARBA" id="ARBA00022801"/>
    </source>
</evidence>
<accession>A0A315ZEZ9</accession>
<dbReference type="Proteomes" id="UP000245535">
    <property type="component" value="Unassembled WGS sequence"/>
</dbReference>
<dbReference type="InterPro" id="IPR051021">
    <property type="entry name" value="Mito_Ser/Thr_phosphatase"/>
</dbReference>
<dbReference type="AlphaFoldDB" id="A0A315ZEZ9"/>
<reference evidence="2 3" key="1">
    <citation type="submission" date="2018-03" db="EMBL/GenBank/DDBJ databases">
        <title>Genomic Encyclopedia of Archaeal and Bacterial Type Strains, Phase II (KMG-II): from individual species to whole genera.</title>
        <authorList>
            <person name="Goeker M."/>
        </authorList>
    </citation>
    <scope>NUCLEOTIDE SEQUENCE [LARGE SCALE GENOMIC DNA]</scope>
    <source>
        <strain evidence="2 3">DSM 28229</strain>
    </source>
</reference>
<keyword evidence="1" id="KW-0378">Hydrolase</keyword>
<name>A0A315ZEZ9_SEDFL</name>
<dbReference type="PANTHER" id="PTHR20935:SF1">
    <property type="entry name" value="SLL1549 PROTEIN"/>
    <property type="match status" value="1"/>
</dbReference>
<dbReference type="InterPro" id="IPR013078">
    <property type="entry name" value="His_Pase_superF_clade-1"/>
</dbReference>
<comment type="caution">
    <text evidence="2">The sequence shown here is derived from an EMBL/GenBank/DDBJ whole genome shotgun (WGS) entry which is preliminary data.</text>
</comment>
<evidence type="ECO:0000313" key="2">
    <source>
        <dbReference type="EMBL" id="PWJ43902.1"/>
    </source>
</evidence>